<proteinExistence type="predicted"/>
<sequence length="98" mass="10025">MCKGRGSRMGWAPGESRAVSLGTHLGRQGRGELWGPTAEDGKKVGLGLQLMGLDTESVKLQLAPLGALNVDGLLASWNVGCSARGALRQGGSLQLGGP</sequence>
<dbReference type="Proteomes" id="UP001162501">
    <property type="component" value="Chromosome 8"/>
</dbReference>
<organism evidence="1 2">
    <name type="scientific">Rangifer tarandus platyrhynchus</name>
    <name type="common">Svalbard reindeer</name>
    <dbReference type="NCBI Taxonomy" id="3082113"/>
    <lineage>
        <taxon>Eukaryota</taxon>
        <taxon>Metazoa</taxon>
        <taxon>Chordata</taxon>
        <taxon>Craniata</taxon>
        <taxon>Vertebrata</taxon>
        <taxon>Euteleostomi</taxon>
        <taxon>Mammalia</taxon>
        <taxon>Eutheria</taxon>
        <taxon>Laurasiatheria</taxon>
        <taxon>Artiodactyla</taxon>
        <taxon>Ruminantia</taxon>
        <taxon>Pecora</taxon>
        <taxon>Cervidae</taxon>
        <taxon>Odocoileinae</taxon>
        <taxon>Rangifer</taxon>
    </lineage>
</organism>
<gene>
    <name evidence="1" type="ORF">MRATA1EN22A_LOCUS27492</name>
</gene>
<accession>A0AC60A726</accession>
<protein>
    <submittedName>
        <fullName evidence="1">Uncharacterized protein</fullName>
    </submittedName>
</protein>
<dbReference type="EMBL" id="OX596092">
    <property type="protein sequence ID" value="CAN0563262.1"/>
    <property type="molecule type" value="Genomic_DNA"/>
</dbReference>
<name>A0AC60A726_RANTA</name>
<evidence type="ECO:0000313" key="1">
    <source>
        <dbReference type="EMBL" id="CAN0563262.1"/>
    </source>
</evidence>
<evidence type="ECO:0000313" key="2">
    <source>
        <dbReference type="Proteomes" id="UP001162501"/>
    </source>
</evidence>
<reference evidence="1" key="2">
    <citation type="submission" date="2025-03" db="EMBL/GenBank/DDBJ databases">
        <authorList>
            <consortium name="ELIXIR-Norway"/>
            <consortium name="Elixir Norway"/>
        </authorList>
    </citation>
    <scope>NUCLEOTIDE SEQUENCE</scope>
</reference>
<reference evidence="1" key="1">
    <citation type="submission" date="2023-05" db="EMBL/GenBank/DDBJ databases">
        <authorList>
            <consortium name="ELIXIR-Norway"/>
        </authorList>
    </citation>
    <scope>NUCLEOTIDE SEQUENCE</scope>
</reference>